<reference evidence="5 6" key="1">
    <citation type="submission" date="2018-03" db="EMBL/GenBank/DDBJ databases">
        <title>Genomic Encyclopedia of Archaeal and Bacterial Type Strains, Phase II (KMG-II): from individual species to whole genera.</title>
        <authorList>
            <person name="Goeker M."/>
        </authorList>
    </citation>
    <scope>NUCLEOTIDE SEQUENCE [LARGE SCALE GENOMIC DNA]</scope>
    <source>
        <strain evidence="5 6">DSM 101533</strain>
    </source>
</reference>
<gene>
    <name evidence="5" type="ORF">CLV80_11811</name>
</gene>
<sequence>MRVLAIGECMAELAPAAEPDDYHLGFAGDTFNTAWYLARLRPDMDVSFFTAVGTDPLSYQMREAFATSGIDSSYVLSVPDSTVGLYMISLENGERSFSYWRGQSAARQLATNPQLLARAMTEVDLIYFSGITLAILDVTSREILLDALRVARASGKVIAFDPNLRPRLWSGTSEMTATIMQGATVSDIALPSYEDEAEWFGDDDPIATVDRYASAGATTIVVKNGADAVHFRHGDMSGVMPVPPLNHVIDTTAAGDSFNAGILAGIAENAPLNDSITLACRLAGAVVQGKGALVPIDPTLFDAVSVKGNENA</sequence>
<dbReference type="GO" id="GO:0008673">
    <property type="term" value="F:2-dehydro-3-deoxygluconokinase activity"/>
    <property type="evidence" value="ECO:0007669"/>
    <property type="project" value="TreeGrafter"/>
</dbReference>
<dbReference type="OrthoDB" id="9776822at2"/>
<comment type="similarity">
    <text evidence="1">Belongs to the carbohydrate kinase PfkB family.</text>
</comment>
<evidence type="ECO:0000256" key="3">
    <source>
        <dbReference type="ARBA" id="ARBA00022777"/>
    </source>
</evidence>
<dbReference type="InterPro" id="IPR011611">
    <property type="entry name" value="PfkB_dom"/>
</dbReference>
<dbReference type="GO" id="GO:0042840">
    <property type="term" value="P:D-glucuronate catabolic process"/>
    <property type="evidence" value="ECO:0007669"/>
    <property type="project" value="TreeGrafter"/>
</dbReference>
<keyword evidence="3 5" id="KW-0418">Kinase</keyword>
<dbReference type="PANTHER" id="PTHR43085:SF15">
    <property type="entry name" value="2-DEHYDRO-3-DEOXYGLUCONOKINASE"/>
    <property type="match status" value="1"/>
</dbReference>
<dbReference type="InterPro" id="IPR050306">
    <property type="entry name" value="PfkB_Carbo_kinase"/>
</dbReference>
<evidence type="ECO:0000256" key="1">
    <source>
        <dbReference type="ARBA" id="ARBA00010688"/>
    </source>
</evidence>
<organism evidence="5 6">
    <name type="scientific">Yoonia maritima</name>
    <dbReference type="NCBI Taxonomy" id="1435347"/>
    <lineage>
        <taxon>Bacteria</taxon>
        <taxon>Pseudomonadati</taxon>
        <taxon>Pseudomonadota</taxon>
        <taxon>Alphaproteobacteria</taxon>
        <taxon>Rhodobacterales</taxon>
        <taxon>Paracoccaceae</taxon>
        <taxon>Yoonia</taxon>
    </lineage>
</organism>
<protein>
    <submittedName>
        <fullName evidence="5">2-dehydro-3-deoxygluconokinase</fullName>
    </submittedName>
</protein>
<feature type="domain" description="Carbohydrate kinase PfkB" evidence="4">
    <location>
        <begin position="3"/>
        <end position="295"/>
    </location>
</feature>
<keyword evidence="2" id="KW-0808">Transferase</keyword>
<comment type="caution">
    <text evidence="5">The sequence shown here is derived from an EMBL/GenBank/DDBJ whole genome shotgun (WGS) entry which is preliminary data.</text>
</comment>
<name>A0A2T0VTD8_9RHOB</name>
<keyword evidence="6" id="KW-1185">Reference proteome</keyword>
<accession>A0A2T0VTD8</accession>
<evidence type="ECO:0000256" key="2">
    <source>
        <dbReference type="ARBA" id="ARBA00022679"/>
    </source>
</evidence>
<dbReference type="CDD" id="cd01166">
    <property type="entry name" value="KdgK"/>
    <property type="match status" value="1"/>
</dbReference>
<dbReference type="EMBL" id="PVTP01000018">
    <property type="protein sequence ID" value="PRY74374.1"/>
    <property type="molecule type" value="Genomic_DNA"/>
</dbReference>
<evidence type="ECO:0000313" key="6">
    <source>
        <dbReference type="Proteomes" id="UP000238007"/>
    </source>
</evidence>
<evidence type="ECO:0000259" key="4">
    <source>
        <dbReference type="Pfam" id="PF00294"/>
    </source>
</evidence>
<dbReference type="PANTHER" id="PTHR43085">
    <property type="entry name" value="HEXOKINASE FAMILY MEMBER"/>
    <property type="match status" value="1"/>
</dbReference>
<dbReference type="GO" id="GO:0005829">
    <property type="term" value="C:cytosol"/>
    <property type="evidence" value="ECO:0007669"/>
    <property type="project" value="TreeGrafter"/>
</dbReference>
<dbReference type="SUPFAM" id="SSF53613">
    <property type="entry name" value="Ribokinase-like"/>
    <property type="match status" value="1"/>
</dbReference>
<dbReference type="InterPro" id="IPR002173">
    <property type="entry name" value="Carboh/pur_kinase_PfkB_CS"/>
</dbReference>
<proteinExistence type="inferred from homology"/>
<dbReference type="GO" id="GO:0019698">
    <property type="term" value="P:D-galacturonate catabolic process"/>
    <property type="evidence" value="ECO:0007669"/>
    <property type="project" value="TreeGrafter"/>
</dbReference>
<dbReference type="InterPro" id="IPR029056">
    <property type="entry name" value="Ribokinase-like"/>
</dbReference>
<dbReference type="Gene3D" id="3.40.1190.20">
    <property type="match status" value="1"/>
</dbReference>
<dbReference type="PROSITE" id="PS00584">
    <property type="entry name" value="PFKB_KINASES_2"/>
    <property type="match status" value="1"/>
</dbReference>
<dbReference type="AlphaFoldDB" id="A0A2T0VTD8"/>
<dbReference type="GO" id="GO:0006974">
    <property type="term" value="P:DNA damage response"/>
    <property type="evidence" value="ECO:0007669"/>
    <property type="project" value="TreeGrafter"/>
</dbReference>
<dbReference type="RefSeq" id="WP_106359276.1">
    <property type="nucleotide sequence ID" value="NZ_PVTP01000018.1"/>
</dbReference>
<dbReference type="Proteomes" id="UP000238007">
    <property type="component" value="Unassembled WGS sequence"/>
</dbReference>
<evidence type="ECO:0000313" key="5">
    <source>
        <dbReference type="EMBL" id="PRY74374.1"/>
    </source>
</evidence>
<dbReference type="Pfam" id="PF00294">
    <property type="entry name" value="PfkB"/>
    <property type="match status" value="1"/>
</dbReference>